<reference evidence="2" key="1">
    <citation type="submission" date="2023-02" db="EMBL/GenBank/DDBJ databases">
        <title>Genome of toxic invasive species Heracleum sosnowskyi carries increased number of genes despite the absence of recent whole-genome duplications.</title>
        <authorList>
            <person name="Schelkunov M."/>
            <person name="Shtratnikova V."/>
            <person name="Makarenko M."/>
            <person name="Klepikova A."/>
            <person name="Omelchenko D."/>
            <person name="Novikova G."/>
            <person name="Obukhova E."/>
            <person name="Bogdanov V."/>
            <person name="Penin A."/>
            <person name="Logacheva M."/>
        </authorList>
    </citation>
    <scope>NUCLEOTIDE SEQUENCE</scope>
    <source>
        <strain evidence="2">Hsosn_3</strain>
        <tissue evidence="2">Leaf</tissue>
    </source>
</reference>
<keyword evidence="3" id="KW-1185">Reference proteome</keyword>
<organism evidence="2 3">
    <name type="scientific">Heracleum sosnowskyi</name>
    <dbReference type="NCBI Taxonomy" id="360622"/>
    <lineage>
        <taxon>Eukaryota</taxon>
        <taxon>Viridiplantae</taxon>
        <taxon>Streptophyta</taxon>
        <taxon>Embryophyta</taxon>
        <taxon>Tracheophyta</taxon>
        <taxon>Spermatophyta</taxon>
        <taxon>Magnoliopsida</taxon>
        <taxon>eudicotyledons</taxon>
        <taxon>Gunneridae</taxon>
        <taxon>Pentapetalae</taxon>
        <taxon>asterids</taxon>
        <taxon>campanulids</taxon>
        <taxon>Apiales</taxon>
        <taxon>Apiaceae</taxon>
        <taxon>Apioideae</taxon>
        <taxon>apioid superclade</taxon>
        <taxon>Tordylieae</taxon>
        <taxon>Tordyliinae</taxon>
        <taxon>Heracleum</taxon>
    </lineage>
</organism>
<evidence type="ECO:0000313" key="2">
    <source>
        <dbReference type="EMBL" id="KAK1370353.1"/>
    </source>
</evidence>
<protein>
    <submittedName>
        <fullName evidence="2">Uncharacterized protein</fullName>
    </submittedName>
</protein>
<dbReference type="AlphaFoldDB" id="A0AAD8MFN3"/>
<evidence type="ECO:0000256" key="1">
    <source>
        <dbReference type="SAM" id="MobiDB-lite"/>
    </source>
</evidence>
<feature type="region of interest" description="Disordered" evidence="1">
    <location>
        <begin position="113"/>
        <end position="159"/>
    </location>
</feature>
<name>A0AAD8MFN3_9APIA</name>
<feature type="compositionally biased region" description="Basic and acidic residues" evidence="1">
    <location>
        <begin position="143"/>
        <end position="158"/>
    </location>
</feature>
<comment type="caution">
    <text evidence="2">The sequence shown here is derived from an EMBL/GenBank/DDBJ whole genome shotgun (WGS) entry which is preliminary data.</text>
</comment>
<feature type="compositionally biased region" description="Polar residues" evidence="1">
    <location>
        <begin position="113"/>
        <end position="128"/>
    </location>
</feature>
<dbReference type="Proteomes" id="UP001237642">
    <property type="component" value="Unassembled WGS sequence"/>
</dbReference>
<feature type="region of interest" description="Disordered" evidence="1">
    <location>
        <begin position="271"/>
        <end position="291"/>
    </location>
</feature>
<dbReference type="EMBL" id="JAUIZM010000008">
    <property type="protein sequence ID" value="KAK1370353.1"/>
    <property type="molecule type" value="Genomic_DNA"/>
</dbReference>
<gene>
    <name evidence="2" type="ORF">POM88_036445</name>
</gene>
<reference evidence="2" key="2">
    <citation type="submission" date="2023-05" db="EMBL/GenBank/DDBJ databases">
        <authorList>
            <person name="Schelkunov M.I."/>
        </authorList>
    </citation>
    <scope>NUCLEOTIDE SEQUENCE</scope>
    <source>
        <strain evidence="2">Hsosn_3</strain>
        <tissue evidence="2">Leaf</tissue>
    </source>
</reference>
<accession>A0AAD8MFN3</accession>
<sequence length="304" mass="34391">MCNNAIATYPFWEPKHSSSSFSGNYLLVNRYGHVASYNIVGGVWKQETDSINHSITGSYVRDGVRYRNDNCWQSRGECGKHRKKRPVDLLTTNKKSTWDQTVNDDEEVCDAQQAPSTLFDQSQRSKGLQTDDGRQRKFSIGTNERKGQRDGDSNRVEEVSFETAEELKIRVREVAQEKAGLTGNNRNDPLQMKIWEVLATVKTTPTKQFFKLSDSEELKVNSLLKNEVQGYSFLKKDVLGKINSATIGGSSVFKSEMEKSSRIEPQVLHFPKHSSNAGGLRGFSSKENRDTYQYPIMEKADNLG</sequence>
<evidence type="ECO:0000313" key="3">
    <source>
        <dbReference type="Proteomes" id="UP001237642"/>
    </source>
</evidence>
<proteinExistence type="predicted"/>